<evidence type="ECO:0000313" key="2">
    <source>
        <dbReference type="Proteomes" id="UP000516105"/>
    </source>
</evidence>
<dbReference type="EMBL" id="CP060782">
    <property type="protein sequence ID" value="QNP45763.1"/>
    <property type="molecule type" value="Genomic_DNA"/>
</dbReference>
<dbReference type="Proteomes" id="UP000516105">
    <property type="component" value="Chromosome"/>
</dbReference>
<proteinExistence type="predicted"/>
<accession>A0ABX6T942</accession>
<reference evidence="1 2" key="1">
    <citation type="submission" date="2020-08" db="EMBL/GenBank/DDBJ databases">
        <title>Genome sequence of Sphingomonas sediminicola KACC 15039T.</title>
        <authorList>
            <person name="Hyun D.-W."/>
            <person name="Bae J.-W."/>
        </authorList>
    </citation>
    <scope>NUCLEOTIDE SEQUENCE [LARGE SCALE GENOMIC DNA]</scope>
    <source>
        <strain evidence="1 2">KACC 15039</strain>
    </source>
</reference>
<gene>
    <name evidence="1" type="ORF">H9L14_00010</name>
</gene>
<name>A0ABX6T942_9SPHN</name>
<sequence>MARAGVCTAVVTLALATHADAKPGFNPVIIRGIPSTAPVSNELQLAYLASFPNGSLEPSVDKMNVGPMVPGDPLIPGSNPTVSAAPGEIVVSIHRPLGLSPDDIPAESIFAPVNFGPGSVVRLRATFIAPVGPYATTGGFAIGVGARIGGKDDLPLEPRVFVTVNARPNQLVRFQVPFGSVEPTNTVLPQAVKDAIYSTTDPQPFTIELTIDRKLGTGTAKLMVIDQVFSLSFTLKDFHADSGPTITNVGPGIAVNSNAPGQTASVRVREFRIYTTVGG</sequence>
<organism evidence="1 2">
    <name type="scientific">Sphingomonas sediminicola</name>
    <dbReference type="NCBI Taxonomy" id="386874"/>
    <lineage>
        <taxon>Bacteria</taxon>
        <taxon>Pseudomonadati</taxon>
        <taxon>Pseudomonadota</taxon>
        <taxon>Alphaproteobacteria</taxon>
        <taxon>Sphingomonadales</taxon>
        <taxon>Sphingomonadaceae</taxon>
        <taxon>Sphingomonas</taxon>
    </lineage>
</organism>
<keyword evidence="2" id="KW-1185">Reference proteome</keyword>
<evidence type="ECO:0000313" key="1">
    <source>
        <dbReference type="EMBL" id="QNP45763.1"/>
    </source>
</evidence>
<protein>
    <submittedName>
        <fullName evidence="1">Uncharacterized protein</fullName>
    </submittedName>
</protein>